<dbReference type="Pfam" id="PF03626">
    <property type="entry name" value="COX4_pro"/>
    <property type="match status" value="1"/>
</dbReference>
<name>A0A0P7J0R5_9RHOB</name>
<dbReference type="STRING" id="154981.AKJ29_05735"/>
<keyword evidence="5 6" id="KW-0472">Membrane</keyword>
<evidence type="ECO:0000256" key="5">
    <source>
        <dbReference type="ARBA" id="ARBA00023136"/>
    </source>
</evidence>
<comment type="subcellular location">
    <subcellularLocation>
        <location evidence="1">Cell membrane</location>
        <topology evidence="1">Multi-pass membrane protein</topology>
    </subcellularLocation>
</comment>
<dbReference type="RefSeq" id="WP_055187222.1">
    <property type="nucleotide sequence ID" value="NZ_FPBS01000015.1"/>
</dbReference>
<gene>
    <name evidence="7" type="ORF">AKJ29_05735</name>
</gene>
<sequence>MTHSALNRAYLILLGLSALTVLLTEIRPQAGMGFVAMVLSLSGLKARIILLDYLGLRGAGSWQRGFNAFLILFLLVAFGLYLAA</sequence>
<dbReference type="OrthoDB" id="7873828at2"/>
<keyword evidence="8" id="KW-1185">Reference proteome</keyword>
<dbReference type="EMBL" id="LKBA01000001">
    <property type="protein sequence ID" value="KPN64743.1"/>
    <property type="molecule type" value="Genomic_DNA"/>
</dbReference>
<accession>A0A0P7J0R5</accession>
<evidence type="ECO:0000313" key="8">
    <source>
        <dbReference type="Proteomes" id="UP000050471"/>
    </source>
</evidence>
<dbReference type="AlphaFoldDB" id="A0A0P7J0R5"/>
<feature type="transmembrane region" description="Helical" evidence="6">
    <location>
        <begin position="66"/>
        <end position="83"/>
    </location>
</feature>
<evidence type="ECO:0000256" key="2">
    <source>
        <dbReference type="ARBA" id="ARBA00022475"/>
    </source>
</evidence>
<keyword evidence="4 6" id="KW-1133">Transmembrane helix</keyword>
<reference evidence="7 8" key="1">
    <citation type="submission" date="2015-09" db="EMBL/GenBank/DDBJ databases">
        <title>Draft genome sequence of Aliiroseovarius crassostreae CV919-312TSm, the causative agent of Roseovarius Oyster Disease (formerly Juvenile Oyster Disease).</title>
        <authorList>
            <person name="Kessner L."/>
            <person name="Spinard E."/>
            <person name="Nelson D."/>
        </authorList>
    </citation>
    <scope>NUCLEOTIDE SEQUENCE [LARGE SCALE GENOMIC DNA]</scope>
    <source>
        <strain evidence="7 8">CV919-312</strain>
    </source>
</reference>
<keyword evidence="2" id="KW-1003">Cell membrane</keyword>
<evidence type="ECO:0000256" key="1">
    <source>
        <dbReference type="ARBA" id="ARBA00004651"/>
    </source>
</evidence>
<dbReference type="InterPro" id="IPR005171">
    <property type="entry name" value="Cyt_c_oxidase_su4_prok"/>
</dbReference>
<evidence type="ECO:0000256" key="6">
    <source>
        <dbReference type="SAM" id="Phobius"/>
    </source>
</evidence>
<evidence type="ECO:0008006" key="9">
    <source>
        <dbReference type="Google" id="ProtNLM"/>
    </source>
</evidence>
<evidence type="ECO:0000313" key="7">
    <source>
        <dbReference type="EMBL" id="KPN64743.1"/>
    </source>
</evidence>
<protein>
    <recommendedName>
        <fullName evidence="9">Nitric oxide reductase F protein</fullName>
    </recommendedName>
</protein>
<evidence type="ECO:0000256" key="4">
    <source>
        <dbReference type="ARBA" id="ARBA00022989"/>
    </source>
</evidence>
<comment type="caution">
    <text evidence="7">The sequence shown here is derived from an EMBL/GenBank/DDBJ whole genome shotgun (WGS) entry which is preliminary data.</text>
</comment>
<dbReference type="Proteomes" id="UP000050471">
    <property type="component" value="Unassembled WGS sequence"/>
</dbReference>
<organism evidence="7 8">
    <name type="scientific">Aliiroseovarius crassostreae</name>
    <dbReference type="NCBI Taxonomy" id="154981"/>
    <lineage>
        <taxon>Bacteria</taxon>
        <taxon>Pseudomonadati</taxon>
        <taxon>Pseudomonadota</taxon>
        <taxon>Alphaproteobacteria</taxon>
        <taxon>Rhodobacterales</taxon>
        <taxon>Paracoccaceae</taxon>
        <taxon>Aliiroseovarius</taxon>
    </lineage>
</organism>
<dbReference type="GO" id="GO:0005886">
    <property type="term" value="C:plasma membrane"/>
    <property type="evidence" value="ECO:0007669"/>
    <property type="project" value="UniProtKB-SubCell"/>
</dbReference>
<proteinExistence type="predicted"/>
<keyword evidence="3 6" id="KW-0812">Transmembrane</keyword>
<evidence type="ECO:0000256" key="3">
    <source>
        <dbReference type="ARBA" id="ARBA00022692"/>
    </source>
</evidence>
<feature type="transmembrane region" description="Helical" evidence="6">
    <location>
        <begin position="34"/>
        <end position="54"/>
    </location>
</feature>